<dbReference type="InterPro" id="IPR004146">
    <property type="entry name" value="DC1"/>
</dbReference>
<dbReference type="PANTHER" id="PTHR46288">
    <property type="entry name" value="PHORBOL-ESTER/DAG-TYPE DOMAIN-CONTAINING PROTEIN"/>
    <property type="match status" value="1"/>
</dbReference>
<evidence type="ECO:0000313" key="7">
    <source>
        <dbReference type="EMBL" id="KAL3509002.1"/>
    </source>
</evidence>
<feature type="domain" description="Phorbol-ester/DAG-type" evidence="6">
    <location>
        <begin position="71"/>
        <end position="126"/>
    </location>
</feature>
<organism evidence="7 8">
    <name type="scientific">Cinchona calisaya</name>
    <dbReference type="NCBI Taxonomy" id="153742"/>
    <lineage>
        <taxon>Eukaryota</taxon>
        <taxon>Viridiplantae</taxon>
        <taxon>Streptophyta</taxon>
        <taxon>Embryophyta</taxon>
        <taxon>Tracheophyta</taxon>
        <taxon>Spermatophyta</taxon>
        <taxon>Magnoliopsida</taxon>
        <taxon>eudicotyledons</taxon>
        <taxon>Gunneridae</taxon>
        <taxon>Pentapetalae</taxon>
        <taxon>asterids</taxon>
        <taxon>lamiids</taxon>
        <taxon>Gentianales</taxon>
        <taxon>Rubiaceae</taxon>
        <taxon>Cinchonoideae</taxon>
        <taxon>Cinchoneae</taxon>
        <taxon>Cinchona</taxon>
    </lineage>
</organism>
<protein>
    <recommendedName>
        <fullName evidence="6">Phorbol-ester/DAG-type domain-containing protein</fullName>
    </recommendedName>
</protein>
<evidence type="ECO:0000313" key="8">
    <source>
        <dbReference type="Proteomes" id="UP001630127"/>
    </source>
</evidence>
<dbReference type="GO" id="GO:0046872">
    <property type="term" value="F:metal ion binding"/>
    <property type="evidence" value="ECO:0007669"/>
    <property type="project" value="UniProtKB-KW"/>
</dbReference>
<accession>A0ABD2YS20</accession>
<feature type="region of interest" description="Disordered" evidence="5">
    <location>
        <begin position="291"/>
        <end position="311"/>
    </location>
</feature>
<evidence type="ECO:0000256" key="2">
    <source>
        <dbReference type="ARBA" id="ARBA00022737"/>
    </source>
</evidence>
<evidence type="ECO:0000256" key="1">
    <source>
        <dbReference type="ARBA" id="ARBA00022723"/>
    </source>
</evidence>
<reference evidence="7 8" key="1">
    <citation type="submission" date="2024-11" db="EMBL/GenBank/DDBJ databases">
        <title>A near-complete genome assembly of Cinchona calisaya.</title>
        <authorList>
            <person name="Lian D.C."/>
            <person name="Zhao X.W."/>
            <person name="Wei L."/>
        </authorList>
    </citation>
    <scope>NUCLEOTIDE SEQUENCE [LARGE SCALE GENOMIC DNA]</scope>
    <source>
        <tissue evidence="7">Nenye</tissue>
    </source>
</reference>
<evidence type="ECO:0000256" key="5">
    <source>
        <dbReference type="SAM" id="MobiDB-lite"/>
    </source>
</evidence>
<feature type="compositionally biased region" description="Basic and acidic residues" evidence="5">
    <location>
        <begin position="299"/>
        <end position="308"/>
    </location>
</feature>
<dbReference type="SUPFAM" id="SSF57889">
    <property type="entry name" value="Cysteine-rich domain"/>
    <property type="match status" value="2"/>
</dbReference>
<keyword evidence="8" id="KW-1185">Reference proteome</keyword>
<name>A0ABD2YS20_9GENT</name>
<feature type="coiled-coil region" evidence="4">
    <location>
        <begin position="230"/>
        <end position="278"/>
    </location>
</feature>
<keyword evidence="1" id="KW-0479">Metal-binding</keyword>
<feature type="compositionally biased region" description="Acidic residues" evidence="5">
    <location>
        <begin position="334"/>
        <end position="357"/>
    </location>
</feature>
<gene>
    <name evidence="7" type="ORF">ACH5RR_028403</name>
</gene>
<proteinExistence type="predicted"/>
<dbReference type="PANTHER" id="PTHR46288:SF70">
    <property type="entry name" value="CYSTEINE_HISTIDINE-RICH C1 DOMAIN FAMILY PROTEIN"/>
    <property type="match status" value="1"/>
</dbReference>
<keyword evidence="2" id="KW-0677">Repeat</keyword>
<dbReference type="PROSITE" id="PS50081">
    <property type="entry name" value="ZF_DAG_PE_2"/>
    <property type="match status" value="1"/>
</dbReference>
<dbReference type="InterPro" id="IPR046349">
    <property type="entry name" value="C1-like_sf"/>
</dbReference>
<comment type="caution">
    <text evidence="7">The sequence shown here is derived from an EMBL/GenBank/DDBJ whole genome shotgun (WGS) entry which is preliminary data.</text>
</comment>
<dbReference type="Proteomes" id="UP001630127">
    <property type="component" value="Unassembled WGS sequence"/>
</dbReference>
<evidence type="ECO:0000256" key="3">
    <source>
        <dbReference type="ARBA" id="ARBA00022833"/>
    </source>
</evidence>
<dbReference type="Pfam" id="PF03107">
    <property type="entry name" value="C1_2"/>
    <property type="match status" value="2"/>
</dbReference>
<evidence type="ECO:0000259" key="6">
    <source>
        <dbReference type="PROSITE" id="PS50081"/>
    </source>
</evidence>
<keyword evidence="3" id="KW-0862">Zinc</keyword>
<keyword evidence="4" id="KW-0175">Coiled coil</keyword>
<dbReference type="AlphaFoldDB" id="A0ABD2YS20"/>
<dbReference type="EMBL" id="JBJUIK010000012">
    <property type="protein sequence ID" value="KAL3509002.1"/>
    <property type="molecule type" value="Genomic_DNA"/>
</dbReference>
<dbReference type="InterPro" id="IPR002219">
    <property type="entry name" value="PKC_DAG/PE"/>
</dbReference>
<sequence length="366" mass="42041">MPSEVIHSFHPKHTLTFCDRGLAHPTDIILCCKACGEFPGRLLYVCKDCDFVLDIKCAIAKLPLVSYDNHQHALAYFNFKTSIHFNCNICHGHSKNGQYFFRCVDCNFNIHMHCHPSLPKTIKHDCHLDPLTLTTSAIKDLPDEDENSEFYCNACEERRDLAESTYYCAACHFVAHVHCVFSEIIPHLQDKGDFEASGTDMVGHSHTGMVLITRTTATAEESENENSDYLHILNEEIAIHEKERDDLQKEIDDLKAKLDGLEKRHHQLRQTLQNKLLQRESFVKNLSLLGESQAPSGSHHLENDDRVNHNTYPDLMNMVRLMAEFLKQKKESESSEEENDEEDTQFPEVQEAAEEELERSKRNEIS</sequence>
<evidence type="ECO:0000256" key="4">
    <source>
        <dbReference type="SAM" id="Coils"/>
    </source>
</evidence>
<feature type="region of interest" description="Disordered" evidence="5">
    <location>
        <begin position="326"/>
        <end position="366"/>
    </location>
</feature>